<protein>
    <recommendedName>
        <fullName evidence="3 12">Beta-glucosidase</fullName>
        <ecNumber evidence="3 12">3.2.1.21</ecNumber>
    </recommendedName>
</protein>
<dbReference type="EMBL" id="FNQB01000001">
    <property type="protein sequence ID" value="SDY95593.1"/>
    <property type="molecule type" value="Genomic_DNA"/>
</dbReference>
<feature type="binding site" evidence="10">
    <location>
        <position position="17"/>
    </location>
    <ligand>
        <name>substrate</name>
    </ligand>
</feature>
<evidence type="ECO:0000256" key="4">
    <source>
        <dbReference type="ARBA" id="ARBA00022801"/>
    </source>
</evidence>
<feature type="binding site" evidence="10">
    <location>
        <begin position="399"/>
        <end position="400"/>
    </location>
    <ligand>
        <name>substrate</name>
    </ligand>
</feature>
<dbReference type="Proteomes" id="UP000199632">
    <property type="component" value="Unassembled WGS sequence"/>
</dbReference>
<feature type="binding site" evidence="10">
    <location>
        <position position="108"/>
    </location>
    <ligand>
        <name>substrate</name>
    </ligand>
</feature>
<comment type="catalytic activity">
    <reaction evidence="1 12">
        <text>Hydrolysis of terminal, non-reducing beta-D-glucosyl residues with release of beta-D-glucose.</text>
        <dbReference type="EC" id="3.2.1.21"/>
    </reaction>
</comment>
<dbReference type="InterPro" id="IPR017853">
    <property type="entry name" value="GH"/>
</dbReference>
<keyword evidence="4 12" id="KW-0378">Hydrolase</keyword>
<evidence type="ECO:0000256" key="5">
    <source>
        <dbReference type="ARBA" id="ARBA00023001"/>
    </source>
</evidence>
<comment type="similarity">
    <text evidence="2 12">Belongs to the glycosyl hydrolase 1 family.</text>
</comment>
<dbReference type="InterPro" id="IPR018120">
    <property type="entry name" value="Glyco_hydro_1_AS"/>
</dbReference>
<feature type="active site" description="Proton donor" evidence="9">
    <location>
        <position position="153"/>
    </location>
</feature>
<dbReference type="PRINTS" id="PR00131">
    <property type="entry name" value="GLHYDRLASE1"/>
</dbReference>
<dbReference type="PANTHER" id="PTHR10353">
    <property type="entry name" value="GLYCOSYL HYDROLASE"/>
    <property type="match status" value="1"/>
</dbReference>
<evidence type="ECO:0000256" key="8">
    <source>
        <dbReference type="ARBA" id="ARBA00023326"/>
    </source>
</evidence>
<reference evidence="14" key="1">
    <citation type="submission" date="2016-10" db="EMBL/GenBank/DDBJ databases">
        <authorList>
            <person name="Varghese N."/>
            <person name="Submissions S."/>
        </authorList>
    </citation>
    <scope>NUCLEOTIDE SEQUENCE [LARGE SCALE GENOMIC DNA]</scope>
    <source>
        <strain evidence="14">DSM 44718</strain>
    </source>
</reference>
<evidence type="ECO:0000256" key="2">
    <source>
        <dbReference type="ARBA" id="ARBA00010838"/>
    </source>
</evidence>
<evidence type="ECO:0000256" key="7">
    <source>
        <dbReference type="ARBA" id="ARBA00023295"/>
    </source>
</evidence>
<evidence type="ECO:0000256" key="10">
    <source>
        <dbReference type="PIRSR" id="PIRSR617736-2"/>
    </source>
</evidence>
<keyword evidence="6" id="KW-0119">Carbohydrate metabolism</keyword>
<dbReference type="RefSeq" id="WP_204082910.1">
    <property type="nucleotide sequence ID" value="NZ_BOND01000025.1"/>
</dbReference>
<dbReference type="PANTHER" id="PTHR10353:SF36">
    <property type="entry name" value="LP05116P"/>
    <property type="match status" value="1"/>
</dbReference>
<evidence type="ECO:0000256" key="12">
    <source>
        <dbReference type="RuleBase" id="RU361175"/>
    </source>
</evidence>
<keyword evidence="8" id="KW-0624">Polysaccharide degradation</keyword>
<dbReference type="PROSITE" id="PS00572">
    <property type="entry name" value="GLYCOSYL_HYDROL_F1_1"/>
    <property type="match status" value="1"/>
</dbReference>
<organism evidence="13 14">
    <name type="scientific">Asanoa ishikariensis</name>
    <dbReference type="NCBI Taxonomy" id="137265"/>
    <lineage>
        <taxon>Bacteria</taxon>
        <taxon>Bacillati</taxon>
        <taxon>Actinomycetota</taxon>
        <taxon>Actinomycetes</taxon>
        <taxon>Micromonosporales</taxon>
        <taxon>Micromonosporaceae</taxon>
        <taxon>Asanoa</taxon>
    </lineage>
</organism>
<dbReference type="GO" id="GO:0008422">
    <property type="term" value="F:beta-glucosidase activity"/>
    <property type="evidence" value="ECO:0007669"/>
    <property type="project" value="UniProtKB-EC"/>
</dbReference>
<gene>
    <name evidence="13" type="ORF">SAMN05421684_2547</name>
</gene>
<dbReference type="FunFam" id="3.20.20.80:FF:000004">
    <property type="entry name" value="Beta-glucosidase 6-phospho-beta-glucosidase"/>
    <property type="match status" value="1"/>
</dbReference>
<dbReference type="GO" id="GO:0030245">
    <property type="term" value="P:cellulose catabolic process"/>
    <property type="evidence" value="ECO:0007669"/>
    <property type="project" value="UniProtKB-KW"/>
</dbReference>
<evidence type="ECO:0000313" key="14">
    <source>
        <dbReference type="Proteomes" id="UP000199632"/>
    </source>
</evidence>
<evidence type="ECO:0000256" key="1">
    <source>
        <dbReference type="ARBA" id="ARBA00000448"/>
    </source>
</evidence>
<evidence type="ECO:0000256" key="11">
    <source>
        <dbReference type="PROSITE-ProRule" id="PRU10055"/>
    </source>
</evidence>
<keyword evidence="7 12" id="KW-0326">Glycosidase</keyword>
<dbReference type="GO" id="GO:0005829">
    <property type="term" value="C:cytosol"/>
    <property type="evidence" value="ECO:0007669"/>
    <property type="project" value="TreeGrafter"/>
</dbReference>
<name>A0A1H3P3N8_9ACTN</name>
<feature type="active site" description="Nucleophile" evidence="9 11">
    <location>
        <position position="346"/>
    </location>
</feature>
<dbReference type="InterPro" id="IPR001360">
    <property type="entry name" value="Glyco_hydro_1"/>
</dbReference>
<dbReference type="SUPFAM" id="SSF51445">
    <property type="entry name" value="(Trans)glycosidases"/>
    <property type="match status" value="1"/>
</dbReference>
<feature type="binding site" evidence="10">
    <location>
        <position position="392"/>
    </location>
    <ligand>
        <name>substrate</name>
    </ligand>
</feature>
<proteinExistence type="inferred from homology"/>
<dbReference type="Pfam" id="PF00232">
    <property type="entry name" value="Glyco_hydro_1"/>
    <property type="match status" value="1"/>
</dbReference>
<sequence length="438" mass="47329">MAFPSTFWWGAATAAYQVEGAVAEDGRVPSIWDTFAATPGATVNGDTGAGAADHYRRFADDVDLMASLGLTAYRFSVSWPRAADLGFYDRLCDALLARGIKPVATLYHFDLPQWVEDTGGWTHRDTAYRFAEHAAEVAKRIGDRVAMWNTLNEPWCSAFLGYGTGVHAPGRRADPFAAVHHLLLAHGLAVPVLRSASPGSIVSIALNAGTVRAVTDAPADLDAARRIDGLLNRIFFDPVLRGAYPADVLADTEGVTDWAFVRPGDLATIGAPLDALCVNYYQPDLVGAAASPVDDGSPYPTGGRVVHHQAPGPVTEMGWPIDPTGLRDMLLRVTADYGPLPLYVTENGAAFVDTVVAGRVHDVDRIDYLRTHLAAAHEAMAAGVDLRGYFAWSLLDNFEWALGYGKRFGLVHVDYETFTRTPKDSALWYRDVIGRGAV</sequence>
<dbReference type="EC" id="3.2.1.21" evidence="3 12"/>
<dbReference type="Gene3D" id="3.20.20.80">
    <property type="entry name" value="Glycosidases"/>
    <property type="match status" value="1"/>
</dbReference>
<dbReference type="STRING" id="137265.SAMN05421684_2547"/>
<evidence type="ECO:0000256" key="6">
    <source>
        <dbReference type="ARBA" id="ARBA00023277"/>
    </source>
</evidence>
<evidence type="ECO:0000313" key="13">
    <source>
        <dbReference type="EMBL" id="SDY95593.1"/>
    </source>
</evidence>
<dbReference type="InterPro" id="IPR017736">
    <property type="entry name" value="Glyco_hydro_1_beta-glucosidase"/>
</dbReference>
<accession>A0A1H3P3N8</accession>
<evidence type="ECO:0000256" key="3">
    <source>
        <dbReference type="ARBA" id="ARBA00012744"/>
    </source>
</evidence>
<dbReference type="NCBIfam" id="TIGR03356">
    <property type="entry name" value="BGL"/>
    <property type="match status" value="1"/>
</dbReference>
<dbReference type="AlphaFoldDB" id="A0A1H3P3N8"/>
<dbReference type="PROSITE" id="PS00653">
    <property type="entry name" value="GLYCOSYL_HYDROL_F1_2"/>
    <property type="match status" value="1"/>
</dbReference>
<dbReference type="InterPro" id="IPR033132">
    <property type="entry name" value="GH_1_N_CS"/>
</dbReference>
<feature type="binding site" evidence="10">
    <location>
        <position position="281"/>
    </location>
    <ligand>
        <name>substrate</name>
    </ligand>
</feature>
<keyword evidence="5" id="KW-0136">Cellulose degradation</keyword>
<keyword evidence="14" id="KW-1185">Reference proteome</keyword>
<evidence type="ECO:0000256" key="9">
    <source>
        <dbReference type="PIRSR" id="PIRSR617736-1"/>
    </source>
</evidence>
<feature type="binding site" evidence="10">
    <location>
        <position position="152"/>
    </location>
    <ligand>
        <name>substrate</name>
    </ligand>
</feature>